<name>A0A951UPM6_9CYAN</name>
<reference evidence="2" key="1">
    <citation type="submission" date="2021-05" db="EMBL/GenBank/DDBJ databases">
        <authorList>
            <person name="Pietrasiak N."/>
            <person name="Ward R."/>
            <person name="Stajich J.E."/>
            <person name="Kurbessoian T."/>
        </authorList>
    </citation>
    <scope>NUCLEOTIDE SEQUENCE</scope>
    <source>
        <strain evidence="2">UHER 2000/2452</strain>
    </source>
</reference>
<dbReference type="AlphaFoldDB" id="A0A951UPM6"/>
<evidence type="ECO:0000313" key="3">
    <source>
        <dbReference type="Proteomes" id="UP000757435"/>
    </source>
</evidence>
<proteinExistence type="predicted"/>
<comment type="caution">
    <text evidence="2">The sequence shown here is derived from an EMBL/GenBank/DDBJ whole genome shotgun (WGS) entry which is preliminary data.</text>
</comment>
<dbReference type="EMBL" id="JAHHHD010000028">
    <property type="protein sequence ID" value="MBW4660994.1"/>
    <property type="molecule type" value="Genomic_DNA"/>
</dbReference>
<dbReference type="Proteomes" id="UP000757435">
    <property type="component" value="Unassembled WGS sequence"/>
</dbReference>
<accession>A0A951UPM6</accession>
<feature type="compositionally biased region" description="Polar residues" evidence="1">
    <location>
        <begin position="65"/>
        <end position="84"/>
    </location>
</feature>
<reference evidence="2" key="2">
    <citation type="journal article" date="2022" name="Microbiol. Resour. Announc.">
        <title>Metagenome Sequencing to Explore Phylogenomics of Terrestrial Cyanobacteria.</title>
        <authorList>
            <person name="Ward R.D."/>
            <person name="Stajich J.E."/>
            <person name="Johansen J.R."/>
            <person name="Huntemann M."/>
            <person name="Clum A."/>
            <person name="Foster B."/>
            <person name="Foster B."/>
            <person name="Roux S."/>
            <person name="Palaniappan K."/>
            <person name="Varghese N."/>
            <person name="Mukherjee S."/>
            <person name="Reddy T.B.K."/>
            <person name="Daum C."/>
            <person name="Copeland A."/>
            <person name="Chen I.A."/>
            <person name="Ivanova N.N."/>
            <person name="Kyrpides N.C."/>
            <person name="Shapiro N."/>
            <person name="Eloe-Fadrosh E.A."/>
            <person name="Pietrasiak N."/>
        </authorList>
    </citation>
    <scope>NUCLEOTIDE SEQUENCE</scope>
    <source>
        <strain evidence="2">UHER 2000/2452</strain>
    </source>
</reference>
<evidence type="ECO:0000256" key="1">
    <source>
        <dbReference type="SAM" id="MobiDB-lite"/>
    </source>
</evidence>
<evidence type="ECO:0000313" key="2">
    <source>
        <dbReference type="EMBL" id="MBW4660994.1"/>
    </source>
</evidence>
<gene>
    <name evidence="2" type="ORF">KME15_20145</name>
</gene>
<organism evidence="2 3">
    <name type="scientific">Drouetiella hepatica Uher 2000/2452</name>
    <dbReference type="NCBI Taxonomy" id="904376"/>
    <lineage>
        <taxon>Bacteria</taxon>
        <taxon>Bacillati</taxon>
        <taxon>Cyanobacteriota</taxon>
        <taxon>Cyanophyceae</taxon>
        <taxon>Oculatellales</taxon>
        <taxon>Oculatellaceae</taxon>
        <taxon>Drouetiella</taxon>
    </lineage>
</organism>
<feature type="region of interest" description="Disordered" evidence="1">
    <location>
        <begin position="62"/>
        <end position="84"/>
    </location>
</feature>
<protein>
    <submittedName>
        <fullName evidence="2">Uncharacterized protein</fullName>
    </submittedName>
</protein>
<sequence>MTDLIGKVCLVLVTIGLLSTGITRCSIDLENGAKFMRGVGGSMLGTSNPEIGGNCEDGVCVESGRPTQSFDRPRQPTQFNQPSR</sequence>